<name>A0A8K0WRR7_9HYPO</name>
<accession>A0A8K0WRR7</accession>
<gene>
    <name evidence="2" type="ORF">B0I35DRAFT_409232</name>
</gene>
<organism evidence="2 3">
    <name type="scientific">Stachybotrys elegans</name>
    <dbReference type="NCBI Taxonomy" id="80388"/>
    <lineage>
        <taxon>Eukaryota</taxon>
        <taxon>Fungi</taxon>
        <taxon>Dikarya</taxon>
        <taxon>Ascomycota</taxon>
        <taxon>Pezizomycotina</taxon>
        <taxon>Sordariomycetes</taxon>
        <taxon>Hypocreomycetidae</taxon>
        <taxon>Hypocreales</taxon>
        <taxon>Stachybotryaceae</taxon>
        <taxon>Stachybotrys</taxon>
    </lineage>
</organism>
<dbReference type="OrthoDB" id="5221663at2759"/>
<protein>
    <submittedName>
        <fullName evidence="2">Uncharacterized protein</fullName>
    </submittedName>
</protein>
<comment type="caution">
    <text evidence="2">The sequence shown here is derived from an EMBL/GenBank/DDBJ whole genome shotgun (WGS) entry which is preliminary data.</text>
</comment>
<dbReference type="EMBL" id="JAGPNK010000007">
    <property type="protein sequence ID" value="KAH7318325.1"/>
    <property type="molecule type" value="Genomic_DNA"/>
</dbReference>
<feature type="compositionally biased region" description="Low complexity" evidence="1">
    <location>
        <begin position="321"/>
        <end position="330"/>
    </location>
</feature>
<sequence>MSRPETVGTLLAAIANLVSEGLRILSFADKRQWGPDEHEQARALQEVLDEAKKDFQELSPLVNGQFHYEHDRKYDSIEELKALCSKFQLHVNTLKDWARTGGPINPVWVRETKSLQKQLHRAQCRAARRIHASEQEGTSRCLGAWLVHRVQRSWSNTTSEITDEELRRRHLQEIMACKRVGVFERFGECDIAFICNYCDGHLMWEDLDSMPAARSAPPGTVEEVSPQPQRSNTLFWQASSIARTNGQEKQIVYAPFAIANHIAPIHRDWQARIICPICEEEGCRPQDEDDDEDPYRPDGEFDDVAALQEHLEWEHPPTTVPPTAGTTAVAKDASGTNSCSVM</sequence>
<evidence type="ECO:0000313" key="2">
    <source>
        <dbReference type="EMBL" id="KAH7318325.1"/>
    </source>
</evidence>
<feature type="region of interest" description="Disordered" evidence="1">
    <location>
        <begin position="314"/>
        <end position="342"/>
    </location>
</feature>
<dbReference type="Proteomes" id="UP000813444">
    <property type="component" value="Unassembled WGS sequence"/>
</dbReference>
<evidence type="ECO:0000313" key="3">
    <source>
        <dbReference type="Proteomes" id="UP000813444"/>
    </source>
</evidence>
<keyword evidence="3" id="KW-1185">Reference proteome</keyword>
<evidence type="ECO:0000256" key="1">
    <source>
        <dbReference type="SAM" id="MobiDB-lite"/>
    </source>
</evidence>
<proteinExistence type="predicted"/>
<reference evidence="2" key="1">
    <citation type="journal article" date="2021" name="Nat. Commun.">
        <title>Genetic determinants of endophytism in the Arabidopsis root mycobiome.</title>
        <authorList>
            <person name="Mesny F."/>
            <person name="Miyauchi S."/>
            <person name="Thiergart T."/>
            <person name="Pickel B."/>
            <person name="Atanasova L."/>
            <person name="Karlsson M."/>
            <person name="Huettel B."/>
            <person name="Barry K.W."/>
            <person name="Haridas S."/>
            <person name="Chen C."/>
            <person name="Bauer D."/>
            <person name="Andreopoulos W."/>
            <person name="Pangilinan J."/>
            <person name="LaButti K."/>
            <person name="Riley R."/>
            <person name="Lipzen A."/>
            <person name="Clum A."/>
            <person name="Drula E."/>
            <person name="Henrissat B."/>
            <person name="Kohler A."/>
            <person name="Grigoriev I.V."/>
            <person name="Martin F.M."/>
            <person name="Hacquard S."/>
        </authorList>
    </citation>
    <scope>NUCLEOTIDE SEQUENCE</scope>
    <source>
        <strain evidence="2">MPI-CAGE-CH-0235</strain>
    </source>
</reference>
<dbReference type="AlphaFoldDB" id="A0A8K0WRR7"/>